<keyword evidence="2" id="KW-1185">Reference proteome</keyword>
<comment type="caution">
    <text evidence="1">The sequence shown here is derived from an EMBL/GenBank/DDBJ whole genome shotgun (WGS) entry which is preliminary data.</text>
</comment>
<gene>
    <name evidence="1" type="ORF">SBRY_40839</name>
</gene>
<evidence type="ECO:0000313" key="1">
    <source>
        <dbReference type="EMBL" id="CAG7648079.1"/>
    </source>
</evidence>
<dbReference type="Proteomes" id="UP001153328">
    <property type="component" value="Unassembled WGS sequence"/>
</dbReference>
<reference evidence="1" key="1">
    <citation type="submission" date="2021-06" db="EMBL/GenBank/DDBJ databases">
        <authorList>
            <person name="Arsene-Ploetze F."/>
        </authorList>
    </citation>
    <scope>NUCLEOTIDE SEQUENCE</scope>
    <source>
        <strain evidence="1">SBRY1</strain>
    </source>
</reference>
<protein>
    <submittedName>
        <fullName evidence="1">Uncharacterized protein</fullName>
    </submittedName>
</protein>
<accession>A0A9W4H3W7</accession>
<proteinExistence type="predicted"/>
<dbReference type="EMBL" id="CAJVAX010000018">
    <property type="protein sequence ID" value="CAG7648079.1"/>
    <property type="molecule type" value="Genomic_DNA"/>
</dbReference>
<organism evidence="1 2">
    <name type="scientific">Actinacidiphila bryophytorum</name>
    <dbReference type="NCBI Taxonomy" id="1436133"/>
    <lineage>
        <taxon>Bacteria</taxon>
        <taxon>Bacillati</taxon>
        <taxon>Actinomycetota</taxon>
        <taxon>Actinomycetes</taxon>
        <taxon>Kitasatosporales</taxon>
        <taxon>Streptomycetaceae</taxon>
        <taxon>Actinacidiphila</taxon>
    </lineage>
</organism>
<name>A0A9W4H3W7_9ACTN</name>
<sequence>MNRFGVRLLRSAARHPGLFPAEFSCSRMSRVPRGVFEWQTGRKSTHPTVSRKLRHFPAIHRPTCWNRCSPHCRGPTSGAPAPST</sequence>
<evidence type="ECO:0000313" key="2">
    <source>
        <dbReference type="Proteomes" id="UP001153328"/>
    </source>
</evidence>
<dbReference type="AlphaFoldDB" id="A0A9W4H3W7"/>